<dbReference type="PANTHER" id="PTHR40626">
    <property type="entry name" value="MIP31509P"/>
    <property type="match status" value="1"/>
</dbReference>
<accession>A0A454Y0E9</accession>
<dbReference type="GO" id="GO:0000978">
    <property type="term" value="F:RNA polymerase II cis-regulatory region sequence-specific DNA binding"/>
    <property type="evidence" value="ECO:0007669"/>
    <property type="project" value="InterPro"/>
</dbReference>
<keyword evidence="5" id="KW-0862">Zinc</keyword>
<proteinExistence type="predicted"/>
<dbReference type="Proteomes" id="UP000005239">
    <property type="component" value="Unassembled WGS sequence"/>
</dbReference>
<evidence type="ECO:0000256" key="7">
    <source>
        <dbReference type="SAM" id="MobiDB-lite"/>
    </source>
</evidence>
<evidence type="ECO:0000313" key="9">
    <source>
        <dbReference type="Proteomes" id="UP000005239"/>
    </source>
</evidence>
<dbReference type="SMART" id="SM00355">
    <property type="entry name" value="ZnF_C2H2"/>
    <property type="match status" value="4"/>
</dbReference>
<comment type="subcellular location">
    <subcellularLocation>
        <location evidence="1">Nucleus</location>
    </subcellularLocation>
</comment>
<protein>
    <submittedName>
        <fullName evidence="8">C2H2-type domain-containing protein</fullName>
    </submittedName>
</protein>
<evidence type="ECO:0000256" key="6">
    <source>
        <dbReference type="ARBA" id="ARBA00023242"/>
    </source>
</evidence>
<gene>
    <name evidence="8" type="primary">WBGene00277376</name>
</gene>
<dbReference type="InterPro" id="IPR051059">
    <property type="entry name" value="VerF-like"/>
</dbReference>
<dbReference type="InterPro" id="IPR013087">
    <property type="entry name" value="Znf_C2H2_type"/>
</dbReference>
<evidence type="ECO:0000256" key="4">
    <source>
        <dbReference type="ARBA" id="ARBA00022771"/>
    </source>
</evidence>
<dbReference type="PROSITE" id="PS00028">
    <property type="entry name" value="ZINC_FINGER_C2H2_1"/>
    <property type="match status" value="2"/>
</dbReference>
<evidence type="ECO:0000256" key="1">
    <source>
        <dbReference type="ARBA" id="ARBA00004123"/>
    </source>
</evidence>
<name>A0A454Y0E9_PRIPA</name>
<evidence type="ECO:0000256" key="2">
    <source>
        <dbReference type="ARBA" id="ARBA00022723"/>
    </source>
</evidence>
<keyword evidence="2" id="KW-0479">Metal-binding</keyword>
<feature type="compositionally biased region" description="Polar residues" evidence="7">
    <location>
        <begin position="375"/>
        <end position="387"/>
    </location>
</feature>
<keyword evidence="4" id="KW-0863">Zinc-finger</keyword>
<dbReference type="PROSITE" id="PS50157">
    <property type="entry name" value="ZINC_FINGER_C2H2_2"/>
    <property type="match status" value="1"/>
</dbReference>
<evidence type="ECO:0000313" key="8">
    <source>
        <dbReference type="EnsemblMetazoa" id="PPA39007.1"/>
    </source>
</evidence>
<reference evidence="9" key="1">
    <citation type="journal article" date="2008" name="Nat. Genet.">
        <title>The Pristionchus pacificus genome provides a unique perspective on nematode lifestyle and parasitism.</title>
        <authorList>
            <person name="Dieterich C."/>
            <person name="Clifton S.W."/>
            <person name="Schuster L.N."/>
            <person name="Chinwalla A."/>
            <person name="Delehaunty K."/>
            <person name="Dinkelacker I."/>
            <person name="Fulton L."/>
            <person name="Fulton R."/>
            <person name="Godfrey J."/>
            <person name="Minx P."/>
            <person name="Mitreva M."/>
            <person name="Roeseler W."/>
            <person name="Tian H."/>
            <person name="Witte H."/>
            <person name="Yang S.P."/>
            <person name="Wilson R.K."/>
            <person name="Sommer R.J."/>
        </authorList>
    </citation>
    <scope>NUCLEOTIDE SEQUENCE [LARGE SCALE GENOMIC DNA]</scope>
    <source>
        <strain evidence="9">PS312</strain>
    </source>
</reference>
<keyword evidence="9" id="KW-1185">Reference proteome</keyword>
<dbReference type="GO" id="GO:0008270">
    <property type="term" value="F:zinc ion binding"/>
    <property type="evidence" value="ECO:0007669"/>
    <property type="project" value="UniProtKB-KW"/>
</dbReference>
<reference evidence="8" key="2">
    <citation type="submission" date="2022-06" db="UniProtKB">
        <authorList>
            <consortium name="EnsemblMetazoa"/>
        </authorList>
    </citation>
    <scope>IDENTIFICATION</scope>
    <source>
        <strain evidence="8">PS312</strain>
    </source>
</reference>
<keyword evidence="6" id="KW-0539">Nucleus</keyword>
<feature type="region of interest" description="Disordered" evidence="7">
    <location>
        <begin position="366"/>
        <end position="400"/>
    </location>
</feature>
<evidence type="ECO:0000256" key="3">
    <source>
        <dbReference type="ARBA" id="ARBA00022737"/>
    </source>
</evidence>
<sequence length="736" mass="83309">MYACTFCDRTFDDKDERTKHRVEIHPLMRGTKGQCCVCARPFPGLFPFMDHMDEIHPVETAQIVVAPENQLRAYGWQYQEAFFEEGKDHRFNNMDYIIHINKLKRRQEEKELEESDDDDDDDDEYSYEGEEEQKDDQEVAQVPSPAQTEGYLDDAEIEKEDDQEDSTEVPIDIKPVILKFGVAEDANRKRSQIVEIPAESKRHRGLTERDFNLPLSSSSSIIPPQFPWNDQPQQQQVHQQHSTFPTQTIPTNQYKISPFPTNHIKTSPPFPTNQYKPNPPFPPAIPPFHPHMQQGMPYPSGHFAPNFPQYPMMHPQMNPQMQYYAQQQAQFGLSNPAFAPQMNNMWQFPTIQPLLPNMSAAMSGNSSSYVPMTPSPTSSNITGQSNDGTKKEEMGSVSRISTPSEMKLKEDLKEPQQGNVFGHIQFPNGTTQEQMNEAILNYANSFAQNGPSTSAAFPSLQQPLNVQISDHQIVQEENMPQLSAEIDPVGLSPVETKPVVFLPKTPTVSTDIISVKPISPNFTTVSSDPPALAPQSPLDKDVEATIRAAAADIENEMEEGEIEDGTPLIQQAISAMLYGGGTRNSTIGAPTFLHANTAPCQADINYWTGKSTNTCPRCGICVNSRTMRKSHYERCHFKEFYSLSRSRLSDIEKWLSIRLGKDSNERRETRICVHCPKKNWNFQGRTALLMHLESDHENIFHEYGLDYVRTFTDKHSKTSNVDLHNHLVRAAALPPQ</sequence>
<dbReference type="GO" id="GO:0005634">
    <property type="term" value="C:nucleus"/>
    <property type="evidence" value="ECO:0007669"/>
    <property type="project" value="UniProtKB-SubCell"/>
</dbReference>
<dbReference type="AlphaFoldDB" id="A0A454Y0E9"/>
<organism evidence="8 9">
    <name type="scientific">Pristionchus pacificus</name>
    <name type="common">Parasitic nematode worm</name>
    <dbReference type="NCBI Taxonomy" id="54126"/>
    <lineage>
        <taxon>Eukaryota</taxon>
        <taxon>Metazoa</taxon>
        <taxon>Ecdysozoa</taxon>
        <taxon>Nematoda</taxon>
        <taxon>Chromadorea</taxon>
        <taxon>Rhabditida</taxon>
        <taxon>Rhabditina</taxon>
        <taxon>Diplogasteromorpha</taxon>
        <taxon>Diplogasteroidea</taxon>
        <taxon>Neodiplogasteridae</taxon>
        <taxon>Pristionchus</taxon>
    </lineage>
</organism>
<dbReference type="GO" id="GO:0000981">
    <property type="term" value="F:DNA-binding transcription factor activity, RNA polymerase II-specific"/>
    <property type="evidence" value="ECO:0007669"/>
    <property type="project" value="InterPro"/>
</dbReference>
<dbReference type="PANTHER" id="PTHR40626:SF11">
    <property type="entry name" value="ZINC FINGER PROTEIN YPR022C"/>
    <property type="match status" value="1"/>
</dbReference>
<accession>A0A8R1YXS8</accession>
<keyword evidence="3" id="KW-0677">Repeat</keyword>
<evidence type="ECO:0000256" key="5">
    <source>
        <dbReference type="ARBA" id="ARBA00022833"/>
    </source>
</evidence>
<feature type="region of interest" description="Disordered" evidence="7">
    <location>
        <begin position="107"/>
        <end position="152"/>
    </location>
</feature>
<dbReference type="EnsemblMetazoa" id="PPA39007.1">
    <property type="protein sequence ID" value="PPA39007.1"/>
    <property type="gene ID" value="WBGene00277376"/>
</dbReference>
<feature type="compositionally biased region" description="Acidic residues" evidence="7">
    <location>
        <begin position="110"/>
        <end position="135"/>
    </location>
</feature>